<evidence type="ECO:0000256" key="4">
    <source>
        <dbReference type="ARBA" id="ARBA00022980"/>
    </source>
</evidence>
<evidence type="ECO:0000256" key="2">
    <source>
        <dbReference type="ARBA" id="ARBA00022730"/>
    </source>
</evidence>
<dbReference type="Gene3D" id="3.30.70.60">
    <property type="match status" value="1"/>
</dbReference>
<comment type="similarity">
    <text evidence="1 8">Belongs to the bacterial ribosomal protein bS6 family.</text>
</comment>
<dbReference type="AlphaFoldDB" id="A0A4D6YJA4"/>
<dbReference type="InterPro" id="IPR020815">
    <property type="entry name" value="Ribosomal_bS6_CS"/>
</dbReference>
<gene>
    <name evidence="8" type="primary">rpsF</name>
    <name evidence="9" type="ORF">D9V75_02740</name>
</gene>
<keyword evidence="2 8" id="KW-0699">rRNA-binding</keyword>
<sequence length="115" mass="13699">MRHYEIVFMVHPDQSEQVPQIIKNYQDIINKGFGITHRIEDWGRRQLSYSINKLQKAHYVLMNIEVSSETINQLETDFRFNHSIIRNMIISVKKSIKEASPMIKIKDEQNKKQIN</sequence>
<organism evidence="9 10">
    <name type="scientific">Buchnera aphidicola</name>
    <name type="common">Muscaphis stroyani</name>
    <dbReference type="NCBI Taxonomy" id="1241869"/>
    <lineage>
        <taxon>Bacteria</taxon>
        <taxon>Pseudomonadati</taxon>
        <taxon>Pseudomonadota</taxon>
        <taxon>Gammaproteobacteria</taxon>
        <taxon>Enterobacterales</taxon>
        <taxon>Erwiniaceae</taxon>
        <taxon>Buchnera</taxon>
    </lineage>
</organism>
<dbReference type="SUPFAM" id="SSF54995">
    <property type="entry name" value="Ribosomal protein S6"/>
    <property type="match status" value="1"/>
</dbReference>
<dbReference type="PROSITE" id="PS01048">
    <property type="entry name" value="RIBOSOMAL_S6"/>
    <property type="match status" value="1"/>
</dbReference>
<protein>
    <recommendedName>
        <fullName evidence="7 8">Small ribosomal subunit protein bS6</fullName>
    </recommendedName>
</protein>
<evidence type="ECO:0000313" key="10">
    <source>
        <dbReference type="Proteomes" id="UP000298673"/>
    </source>
</evidence>
<dbReference type="PANTHER" id="PTHR21011">
    <property type="entry name" value="MITOCHONDRIAL 28S RIBOSOMAL PROTEIN S6"/>
    <property type="match status" value="1"/>
</dbReference>
<dbReference type="EMBL" id="CP034861">
    <property type="protein sequence ID" value="QCI24595.1"/>
    <property type="molecule type" value="Genomic_DNA"/>
</dbReference>
<dbReference type="GO" id="GO:0006412">
    <property type="term" value="P:translation"/>
    <property type="evidence" value="ECO:0007669"/>
    <property type="project" value="UniProtKB-UniRule"/>
</dbReference>
<dbReference type="InterPro" id="IPR035980">
    <property type="entry name" value="Ribosomal_bS6_sf"/>
</dbReference>
<keyword evidence="5 8" id="KW-0687">Ribonucleoprotein</keyword>
<accession>A0A4D6YJA4</accession>
<proteinExistence type="inferred from homology"/>
<dbReference type="InterPro" id="IPR000529">
    <property type="entry name" value="Ribosomal_bS6"/>
</dbReference>
<evidence type="ECO:0000256" key="8">
    <source>
        <dbReference type="HAMAP-Rule" id="MF_00360"/>
    </source>
</evidence>
<keyword evidence="3 8" id="KW-0694">RNA-binding</keyword>
<dbReference type="OrthoDB" id="9812702at2"/>
<evidence type="ECO:0000256" key="7">
    <source>
        <dbReference type="ARBA" id="ARBA00035294"/>
    </source>
</evidence>
<dbReference type="HAMAP" id="MF_00360">
    <property type="entry name" value="Ribosomal_bS6"/>
    <property type="match status" value="1"/>
</dbReference>
<evidence type="ECO:0000256" key="6">
    <source>
        <dbReference type="ARBA" id="ARBA00035104"/>
    </source>
</evidence>
<comment type="function">
    <text evidence="6 8">Binds together with bS18 to 16S ribosomal RNA.</text>
</comment>
<dbReference type="GO" id="GO:0003735">
    <property type="term" value="F:structural constituent of ribosome"/>
    <property type="evidence" value="ECO:0007669"/>
    <property type="project" value="InterPro"/>
</dbReference>
<dbReference type="Proteomes" id="UP000298673">
    <property type="component" value="Chromosome"/>
</dbReference>
<dbReference type="GO" id="GO:0022627">
    <property type="term" value="C:cytosolic small ribosomal subunit"/>
    <property type="evidence" value="ECO:0007669"/>
    <property type="project" value="TreeGrafter"/>
</dbReference>
<dbReference type="RefSeq" id="WP_158343964.1">
    <property type="nucleotide sequence ID" value="NZ_CP034861.1"/>
</dbReference>
<dbReference type="GO" id="GO:0070181">
    <property type="term" value="F:small ribosomal subunit rRNA binding"/>
    <property type="evidence" value="ECO:0007669"/>
    <property type="project" value="TreeGrafter"/>
</dbReference>
<dbReference type="CDD" id="cd00473">
    <property type="entry name" value="bS6"/>
    <property type="match status" value="1"/>
</dbReference>
<dbReference type="PANTHER" id="PTHR21011:SF1">
    <property type="entry name" value="SMALL RIBOSOMAL SUBUNIT PROTEIN BS6M"/>
    <property type="match status" value="1"/>
</dbReference>
<reference evidence="9 10" key="1">
    <citation type="submission" date="2018-12" db="EMBL/GenBank/DDBJ databases">
        <authorList>
            <person name="Chong R.A."/>
        </authorList>
    </citation>
    <scope>NUCLEOTIDE SEQUENCE [LARGE SCALE GENOMIC DNA]</scope>
    <source>
        <strain evidence="9 10">Mst</strain>
    </source>
</reference>
<dbReference type="NCBIfam" id="TIGR00166">
    <property type="entry name" value="S6"/>
    <property type="match status" value="1"/>
</dbReference>
<keyword evidence="4 8" id="KW-0689">Ribosomal protein</keyword>
<evidence type="ECO:0000256" key="1">
    <source>
        <dbReference type="ARBA" id="ARBA00009512"/>
    </source>
</evidence>
<dbReference type="InterPro" id="IPR020814">
    <property type="entry name" value="Ribosomal_S6_plastid/chlpt"/>
</dbReference>
<evidence type="ECO:0000256" key="5">
    <source>
        <dbReference type="ARBA" id="ARBA00023274"/>
    </source>
</evidence>
<evidence type="ECO:0000313" key="9">
    <source>
        <dbReference type="EMBL" id="QCI24595.1"/>
    </source>
</evidence>
<reference evidence="9 10" key="2">
    <citation type="submission" date="2019-05" db="EMBL/GenBank/DDBJ databases">
        <title>Genome evolution of the obligate endosymbiont Buchnera aphidicola.</title>
        <authorList>
            <person name="Moran N.A."/>
        </authorList>
    </citation>
    <scope>NUCLEOTIDE SEQUENCE [LARGE SCALE GENOMIC DNA]</scope>
    <source>
        <strain evidence="9 10">Mst</strain>
    </source>
</reference>
<evidence type="ECO:0000256" key="3">
    <source>
        <dbReference type="ARBA" id="ARBA00022884"/>
    </source>
</evidence>
<dbReference type="Pfam" id="PF01250">
    <property type="entry name" value="Ribosomal_S6"/>
    <property type="match status" value="1"/>
</dbReference>
<dbReference type="InterPro" id="IPR014717">
    <property type="entry name" value="Transl_elong_EF1B/ribsomal_bS6"/>
</dbReference>
<name>A0A4D6YJA4_9GAMM</name>